<gene>
    <name evidence="1" type="ORF">J2T09_002490</name>
</gene>
<dbReference type="EMBL" id="JAUSRF010000007">
    <property type="protein sequence ID" value="MDP9837733.1"/>
    <property type="molecule type" value="Genomic_DNA"/>
</dbReference>
<evidence type="ECO:0000313" key="1">
    <source>
        <dbReference type="EMBL" id="MDP9837733.1"/>
    </source>
</evidence>
<dbReference type="Proteomes" id="UP001241472">
    <property type="component" value="Unassembled WGS sequence"/>
</dbReference>
<proteinExistence type="predicted"/>
<sequence>MLFAECQSNFGQTTTGIMRVLRVLLAAAVSVLPINYALADTIKTINGVVNVGSLDSSVGDYVFMTKSAIGDAIFSSCKMGDACIIEAYVSGEKIKAIVSVKAVKAPPPSDAVYDTRSACLYGSMEGEKLSSKDRITACDELGSLEAQALEAGYCWNQIAGEYRTCE</sequence>
<reference evidence="1 2" key="1">
    <citation type="submission" date="2023-07" db="EMBL/GenBank/DDBJ databases">
        <title>Sorghum-associated microbial communities from plants grown in Nebraska, USA.</title>
        <authorList>
            <person name="Schachtman D."/>
        </authorList>
    </citation>
    <scope>NUCLEOTIDE SEQUENCE [LARGE SCALE GENOMIC DNA]</scope>
    <source>
        <strain evidence="1 2">DS1307</strain>
    </source>
</reference>
<organism evidence="1 2">
    <name type="scientific">Neorhizobium huautlense</name>
    <dbReference type="NCBI Taxonomy" id="67774"/>
    <lineage>
        <taxon>Bacteria</taxon>
        <taxon>Pseudomonadati</taxon>
        <taxon>Pseudomonadota</taxon>
        <taxon>Alphaproteobacteria</taxon>
        <taxon>Hyphomicrobiales</taxon>
        <taxon>Rhizobiaceae</taxon>
        <taxon>Rhizobium/Agrobacterium group</taxon>
        <taxon>Neorhizobium</taxon>
    </lineage>
</organism>
<protein>
    <submittedName>
        <fullName evidence="1">Uncharacterized protein</fullName>
    </submittedName>
</protein>
<dbReference type="RefSeq" id="WP_306834746.1">
    <property type="nucleotide sequence ID" value="NZ_JAUSRF010000007.1"/>
</dbReference>
<keyword evidence="2" id="KW-1185">Reference proteome</keyword>
<name>A0ABT9PTC9_9HYPH</name>
<accession>A0ABT9PTC9</accession>
<comment type="caution">
    <text evidence="1">The sequence shown here is derived from an EMBL/GenBank/DDBJ whole genome shotgun (WGS) entry which is preliminary data.</text>
</comment>
<evidence type="ECO:0000313" key="2">
    <source>
        <dbReference type="Proteomes" id="UP001241472"/>
    </source>
</evidence>